<evidence type="ECO:0000313" key="2">
    <source>
        <dbReference type="EMBL" id="EDW01275.1"/>
    </source>
</evidence>
<dbReference type="STRING" id="7222.B4J8K8"/>
<dbReference type="Proteomes" id="UP000001070">
    <property type="component" value="Unassembled WGS sequence"/>
</dbReference>
<accession>B4J8K8</accession>
<dbReference type="OrthoDB" id="10621643at2759"/>
<dbReference type="EMBL" id="CH916367">
    <property type="protein sequence ID" value="EDW01275.1"/>
    <property type="molecule type" value="Genomic_DNA"/>
</dbReference>
<feature type="region of interest" description="Disordered" evidence="1">
    <location>
        <begin position="101"/>
        <end position="134"/>
    </location>
</feature>
<protein>
    <submittedName>
        <fullName evidence="2">GH21347</fullName>
    </submittedName>
</protein>
<feature type="compositionally biased region" description="Low complexity" evidence="1">
    <location>
        <begin position="101"/>
        <end position="112"/>
    </location>
</feature>
<evidence type="ECO:0000313" key="3">
    <source>
        <dbReference type="Proteomes" id="UP000001070"/>
    </source>
</evidence>
<gene>
    <name evidence="2" type="primary">Dgri\GH21347</name>
    <name evidence="2" type="ORF">Dgri_GH21347</name>
</gene>
<name>B4J8K8_DROGR</name>
<reference evidence="2 3" key="1">
    <citation type="journal article" date="2007" name="Nature">
        <title>Evolution of genes and genomes on the Drosophila phylogeny.</title>
        <authorList>
            <consortium name="Drosophila 12 Genomes Consortium"/>
            <person name="Clark A.G."/>
            <person name="Eisen M.B."/>
            <person name="Smith D.R."/>
            <person name="Bergman C.M."/>
            <person name="Oliver B."/>
            <person name="Markow T.A."/>
            <person name="Kaufman T.C."/>
            <person name="Kellis M."/>
            <person name="Gelbart W."/>
            <person name="Iyer V.N."/>
            <person name="Pollard D.A."/>
            <person name="Sackton T.B."/>
            <person name="Larracuente A.M."/>
            <person name="Singh N.D."/>
            <person name="Abad J.P."/>
            <person name="Abt D.N."/>
            <person name="Adryan B."/>
            <person name="Aguade M."/>
            <person name="Akashi H."/>
            <person name="Anderson W.W."/>
            <person name="Aquadro C.F."/>
            <person name="Ardell D.H."/>
            <person name="Arguello R."/>
            <person name="Artieri C.G."/>
            <person name="Barbash D.A."/>
            <person name="Barker D."/>
            <person name="Barsanti P."/>
            <person name="Batterham P."/>
            <person name="Batzoglou S."/>
            <person name="Begun D."/>
            <person name="Bhutkar A."/>
            <person name="Blanco E."/>
            <person name="Bosak S.A."/>
            <person name="Bradley R.K."/>
            <person name="Brand A.D."/>
            <person name="Brent M.R."/>
            <person name="Brooks A.N."/>
            <person name="Brown R.H."/>
            <person name="Butlin R.K."/>
            <person name="Caggese C."/>
            <person name="Calvi B.R."/>
            <person name="Bernardo de Carvalho A."/>
            <person name="Caspi A."/>
            <person name="Castrezana S."/>
            <person name="Celniker S.E."/>
            <person name="Chang J.L."/>
            <person name="Chapple C."/>
            <person name="Chatterji S."/>
            <person name="Chinwalla A."/>
            <person name="Civetta A."/>
            <person name="Clifton S.W."/>
            <person name="Comeron J.M."/>
            <person name="Costello J.C."/>
            <person name="Coyne J.A."/>
            <person name="Daub J."/>
            <person name="David R.G."/>
            <person name="Delcher A.L."/>
            <person name="Delehaunty K."/>
            <person name="Do C.B."/>
            <person name="Ebling H."/>
            <person name="Edwards K."/>
            <person name="Eickbush T."/>
            <person name="Evans J.D."/>
            <person name="Filipski A."/>
            <person name="Findeiss S."/>
            <person name="Freyhult E."/>
            <person name="Fulton L."/>
            <person name="Fulton R."/>
            <person name="Garcia A.C."/>
            <person name="Gardiner A."/>
            <person name="Garfield D.A."/>
            <person name="Garvin B.E."/>
            <person name="Gibson G."/>
            <person name="Gilbert D."/>
            <person name="Gnerre S."/>
            <person name="Godfrey J."/>
            <person name="Good R."/>
            <person name="Gotea V."/>
            <person name="Gravely B."/>
            <person name="Greenberg A.J."/>
            <person name="Griffiths-Jones S."/>
            <person name="Gross S."/>
            <person name="Guigo R."/>
            <person name="Gustafson E.A."/>
            <person name="Haerty W."/>
            <person name="Hahn M.W."/>
            <person name="Halligan D.L."/>
            <person name="Halpern A.L."/>
            <person name="Halter G.M."/>
            <person name="Han M.V."/>
            <person name="Heger A."/>
            <person name="Hillier L."/>
            <person name="Hinrichs A.S."/>
            <person name="Holmes I."/>
            <person name="Hoskins R.A."/>
            <person name="Hubisz M.J."/>
            <person name="Hultmark D."/>
            <person name="Huntley M.A."/>
            <person name="Jaffe D.B."/>
            <person name="Jagadeeshan S."/>
            <person name="Jeck W.R."/>
            <person name="Johnson J."/>
            <person name="Jones C.D."/>
            <person name="Jordan W.C."/>
            <person name="Karpen G.H."/>
            <person name="Kataoka E."/>
            <person name="Keightley P.D."/>
            <person name="Kheradpour P."/>
            <person name="Kirkness E.F."/>
            <person name="Koerich L.B."/>
            <person name="Kristiansen K."/>
            <person name="Kudrna D."/>
            <person name="Kulathinal R.J."/>
            <person name="Kumar S."/>
            <person name="Kwok R."/>
            <person name="Lander E."/>
            <person name="Langley C.H."/>
            <person name="Lapoint R."/>
            <person name="Lazzaro B.P."/>
            <person name="Lee S.J."/>
            <person name="Levesque L."/>
            <person name="Li R."/>
            <person name="Lin C.F."/>
            <person name="Lin M.F."/>
            <person name="Lindblad-Toh K."/>
            <person name="Llopart A."/>
            <person name="Long M."/>
            <person name="Low L."/>
            <person name="Lozovsky E."/>
            <person name="Lu J."/>
            <person name="Luo M."/>
            <person name="Machado C.A."/>
            <person name="Makalowski W."/>
            <person name="Marzo M."/>
            <person name="Matsuda M."/>
            <person name="Matzkin L."/>
            <person name="McAllister B."/>
            <person name="McBride C.S."/>
            <person name="McKernan B."/>
            <person name="McKernan K."/>
            <person name="Mendez-Lago M."/>
            <person name="Minx P."/>
            <person name="Mollenhauer M.U."/>
            <person name="Montooth K."/>
            <person name="Mount S.M."/>
            <person name="Mu X."/>
            <person name="Myers E."/>
            <person name="Negre B."/>
            <person name="Newfeld S."/>
            <person name="Nielsen R."/>
            <person name="Noor M.A."/>
            <person name="O'Grady P."/>
            <person name="Pachter L."/>
            <person name="Papaceit M."/>
            <person name="Parisi M.J."/>
            <person name="Parisi M."/>
            <person name="Parts L."/>
            <person name="Pedersen J.S."/>
            <person name="Pesole G."/>
            <person name="Phillippy A.M."/>
            <person name="Ponting C.P."/>
            <person name="Pop M."/>
            <person name="Porcelli D."/>
            <person name="Powell J.R."/>
            <person name="Prohaska S."/>
            <person name="Pruitt K."/>
            <person name="Puig M."/>
            <person name="Quesneville H."/>
            <person name="Ram K.R."/>
            <person name="Rand D."/>
            <person name="Rasmussen M.D."/>
            <person name="Reed L.K."/>
            <person name="Reenan R."/>
            <person name="Reily A."/>
            <person name="Remington K.A."/>
            <person name="Rieger T.T."/>
            <person name="Ritchie M.G."/>
            <person name="Robin C."/>
            <person name="Rogers Y.H."/>
            <person name="Rohde C."/>
            <person name="Rozas J."/>
            <person name="Rubenfield M.J."/>
            <person name="Ruiz A."/>
            <person name="Russo S."/>
            <person name="Salzberg S.L."/>
            <person name="Sanchez-Gracia A."/>
            <person name="Saranga D.J."/>
            <person name="Sato H."/>
            <person name="Schaeffer S.W."/>
            <person name="Schatz M.C."/>
            <person name="Schlenke T."/>
            <person name="Schwartz R."/>
            <person name="Segarra C."/>
            <person name="Singh R.S."/>
            <person name="Sirot L."/>
            <person name="Sirota M."/>
            <person name="Sisneros N.B."/>
            <person name="Smith C.D."/>
            <person name="Smith T.F."/>
            <person name="Spieth J."/>
            <person name="Stage D.E."/>
            <person name="Stark A."/>
            <person name="Stephan W."/>
            <person name="Strausberg R.L."/>
            <person name="Strempel S."/>
            <person name="Sturgill D."/>
            <person name="Sutton G."/>
            <person name="Sutton G.G."/>
            <person name="Tao W."/>
            <person name="Teichmann S."/>
            <person name="Tobari Y.N."/>
            <person name="Tomimura Y."/>
            <person name="Tsolas J.M."/>
            <person name="Valente V.L."/>
            <person name="Venter E."/>
            <person name="Venter J.C."/>
            <person name="Vicario S."/>
            <person name="Vieira F.G."/>
            <person name="Vilella A.J."/>
            <person name="Villasante A."/>
            <person name="Walenz B."/>
            <person name="Wang J."/>
            <person name="Wasserman M."/>
            <person name="Watts T."/>
            <person name="Wilson D."/>
            <person name="Wilson R.K."/>
            <person name="Wing R.A."/>
            <person name="Wolfner M.F."/>
            <person name="Wong A."/>
            <person name="Wong G.K."/>
            <person name="Wu C.I."/>
            <person name="Wu G."/>
            <person name="Yamamoto D."/>
            <person name="Yang H.P."/>
            <person name="Yang S.P."/>
            <person name="Yorke J.A."/>
            <person name="Yoshida K."/>
            <person name="Zdobnov E."/>
            <person name="Zhang P."/>
            <person name="Zhang Y."/>
            <person name="Zimin A.V."/>
            <person name="Baldwin J."/>
            <person name="Abdouelleil A."/>
            <person name="Abdulkadir J."/>
            <person name="Abebe A."/>
            <person name="Abera B."/>
            <person name="Abreu J."/>
            <person name="Acer S.C."/>
            <person name="Aftuck L."/>
            <person name="Alexander A."/>
            <person name="An P."/>
            <person name="Anderson E."/>
            <person name="Anderson S."/>
            <person name="Arachi H."/>
            <person name="Azer M."/>
            <person name="Bachantsang P."/>
            <person name="Barry A."/>
            <person name="Bayul T."/>
            <person name="Berlin A."/>
            <person name="Bessette D."/>
            <person name="Bloom T."/>
            <person name="Blye J."/>
            <person name="Boguslavskiy L."/>
            <person name="Bonnet C."/>
            <person name="Boukhgalter B."/>
            <person name="Bourzgui I."/>
            <person name="Brown A."/>
            <person name="Cahill P."/>
            <person name="Channer S."/>
            <person name="Cheshatsang Y."/>
            <person name="Chuda L."/>
            <person name="Citroen M."/>
            <person name="Collymore A."/>
            <person name="Cooke P."/>
            <person name="Costello M."/>
            <person name="D'Aco K."/>
            <person name="Daza R."/>
            <person name="De Haan G."/>
            <person name="DeGray S."/>
            <person name="DeMaso C."/>
            <person name="Dhargay N."/>
            <person name="Dooley K."/>
            <person name="Dooley E."/>
            <person name="Doricent M."/>
            <person name="Dorje P."/>
            <person name="Dorjee K."/>
            <person name="Dupes A."/>
            <person name="Elong R."/>
            <person name="Falk J."/>
            <person name="Farina A."/>
            <person name="Faro S."/>
            <person name="Ferguson D."/>
            <person name="Fisher S."/>
            <person name="Foley C.D."/>
            <person name="Franke A."/>
            <person name="Friedrich D."/>
            <person name="Gadbois L."/>
            <person name="Gearin G."/>
            <person name="Gearin C.R."/>
            <person name="Giannoukos G."/>
            <person name="Goode T."/>
            <person name="Graham J."/>
            <person name="Grandbois E."/>
            <person name="Grewal S."/>
            <person name="Gyaltsen K."/>
            <person name="Hafez N."/>
            <person name="Hagos B."/>
            <person name="Hall J."/>
            <person name="Henson C."/>
            <person name="Hollinger A."/>
            <person name="Honan T."/>
            <person name="Huard M.D."/>
            <person name="Hughes L."/>
            <person name="Hurhula B."/>
            <person name="Husby M.E."/>
            <person name="Kamat A."/>
            <person name="Kanga B."/>
            <person name="Kashin S."/>
            <person name="Khazanovich D."/>
            <person name="Kisner P."/>
            <person name="Lance K."/>
            <person name="Lara M."/>
            <person name="Lee W."/>
            <person name="Lennon N."/>
            <person name="Letendre F."/>
            <person name="LeVine R."/>
            <person name="Lipovsky A."/>
            <person name="Liu X."/>
            <person name="Liu J."/>
            <person name="Liu S."/>
            <person name="Lokyitsang T."/>
            <person name="Lokyitsang Y."/>
            <person name="Lubonja R."/>
            <person name="Lui A."/>
            <person name="MacDonald P."/>
            <person name="Magnisalis V."/>
            <person name="Maru K."/>
            <person name="Matthews C."/>
            <person name="McCusker W."/>
            <person name="McDonough S."/>
            <person name="Mehta T."/>
            <person name="Meldrim J."/>
            <person name="Meneus L."/>
            <person name="Mihai O."/>
            <person name="Mihalev A."/>
            <person name="Mihova T."/>
            <person name="Mittelman R."/>
            <person name="Mlenga V."/>
            <person name="Montmayeur A."/>
            <person name="Mulrain L."/>
            <person name="Navidi A."/>
            <person name="Naylor J."/>
            <person name="Negash T."/>
            <person name="Nguyen T."/>
            <person name="Nguyen N."/>
            <person name="Nicol R."/>
            <person name="Norbu C."/>
            <person name="Norbu N."/>
            <person name="Novod N."/>
            <person name="O'Neill B."/>
            <person name="Osman S."/>
            <person name="Markiewicz E."/>
            <person name="Oyono O.L."/>
            <person name="Patti C."/>
            <person name="Phunkhang P."/>
            <person name="Pierre F."/>
            <person name="Priest M."/>
            <person name="Raghuraman S."/>
            <person name="Rege F."/>
            <person name="Reyes R."/>
            <person name="Rise C."/>
            <person name="Rogov P."/>
            <person name="Ross K."/>
            <person name="Ryan E."/>
            <person name="Settipalli S."/>
            <person name="Shea T."/>
            <person name="Sherpa N."/>
            <person name="Shi L."/>
            <person name="Shih D."/>
            <person name="Sparrow T."/>
            <person name="Spaulding J."/>
            <person name="Stalker J."/>
            <person name="Stange-Thomann N."/>
            <person name="Stavropoulos S."/>
            <person name="Stone C."/>
            <person name="Strader C."/>
            <person name="Tesfaye S."/>
            <person name="Thomson T."/>
            <person name="Thoulutsang Y."/>
            <person name="Thoulutsang D."/>
            <person name="Topham K."/>
            <person name="Topping I."/>
            <person name="Tsamla T."/>
            <person name="Vassiliev H."/>
            <person name="Vo A."/>
            <person name="Wangchuk T."/>
            <person name="Wangdi T."/>
            <person name="Weiand M."/>
            <person name="Wilkinson J."/>
            <person name="Wilson A."/>
            <person name="Yadav S."/>
            <person name="Young G."/>
            <person name="Yu Q."/>
            <person name="Zembek L."/>
            <person name="Zhong D."/>
            <person name="Zimmer A."/>
            <person name="Zwirko Z."/>
            <person name="Jaffe D.B."/>
            <person name="Alvarez P."/>
            <person name="Brockman W."/>
            <person name="Butler J."/>
            <person name="Chin C."/>
            <person name="Gnerre S."/>
            <person name="Grabherr M."/>
            <person name="Kleber M."/>
            <person name="Mauceli E."/>
            <person name="MacCallum I."/>
        </authorList>
    </citation>
    <scope>NUCLEOTIDE SEQUENCE [LARGE SCALE GENOMIC DNA]</scope>
    <source>
        <strain evidence="3">Tucson 15287-2541.00</strain>
    </source>
</reference>
<organism evidence="3">
    <name type="scientific">Drosophila grimshawi</name>
    <name type="common">Hawaiian fruit fly</name>
    <name type="synonym">Idiomyia grimshawi</name>
    <dbReference type="NCBI Taxonomy" id="7222"/>
    <lineage>
        <taxon>Eukaryota</taxon>
        <taxon>Metazoa</taxon>
        <taxon>Ecdysozoa</taxon>
        <taxon>Arthropoda</taxon>
        <taxon>Hexapoda</taxon>
        <taxon>Insecta</taxon>
        <taxon>Pterygota</taxon>
        <taxon>Neoptera</taxon>
        <taxon>Endopterygota</taxon>
        <taxon>Diptera</taxon>
        <taxon>Brachycera</taxon>
        <taxon>Muscomorpha</taxon>
        <taxon>Ephydroidea</taxon>
        <taxon>Drosophilidae</taxon>
        <taxon>Drosophila</taxon>
        <taxon>Hawaiian Drosophila</taxon>
    </lineage>
</organism>
<dbReference type="AlphaFoldDB" id="B4J8K8"/>
<feature type="compositionally biased region" description="Low complexity" evidence="1">
    <location>
        <begin position="11"/>
        <end position="22"/>
    </location>
</feature>
<proteinExistence type="predicted"/>
<feature type="compositionally biased region" description="Gly residues" evidence="1">
    <location>
        <begin position="115"/>
        <end position="130"/>
    </location>
</feature>
<dbReference type="InParanoid" id="B4J8K8"/>
<feature type="region of interest" description="Disordered" evidence="1">
    <location>
        <begin position="1"/>
        <end position="22"/>
    </location>
</feature>
<evidence type="ECO:0000256" key="1">
    <source>
        <dbReference type="SAM" id="MobiDB-lite"/>
    </source>
</evidence>
<dbReference type="HOGENOM" id="CLU_103913_0_0_1"/>
<keyword evidence="3" id="KW-1185">Reference proteome</keyword>
<dbReference type="eggNOG" id="ENOG502T9TD">
    <property type="taxonomic scope" value="Eukaryota"/>
</dbReference>
<sequence>MSHCNWPHNRNLYQHQNQNQKQNRNRNLLLQQRQRKPLQMQNQQANHSERSNQGSTRIARPMRQNNSAAGAAYSCGFGLRTQSLLLLLLLIGLQLLAETQSTPSPSSMQSPQKRGGSGSGGGGGGGGGGSSSDISKDHCNKTVDIFEDISSPEVSNQNLGRPLTCWYRFRTLKGAPRDFVLRLRFKKFKVGQLLNATHCDGGYLQVSVTIAHKLQPQRPKKRRLIYGHRCNQI</sequence>
<feature type="region of interest" description="Disordered" evidence="1">
    <location>
        <begin position="36"/>
        <end position="58"/>
    </location>
</feature>